<dbReference type="OrthoDB" id="981942at2"/>
<organism evidence="1 2">
    <name type="scientific">Cloacibacillus porcorum</name>
    <dbReference type="NCBI Taxonomy" id="1197717"/>
    <lineage>
        <taxon>Bacteria</taxon>
        <taxon>Thermotogati</taxon>
        <taxon>Synergistota</taxon>
        <taxon>Synergistia</taxon>
        <taxon>Synergistales</taxon>
        <taxon>Synergistaceae</taxon>
        <taxon>Cloacibacillus</taxon>
    </lineage>
</organism>
<keyword evidence="2" id="KW-1185">Reference proteome</keyword>
<dbReference type="EMBL" id="CP016757">
    <property type="protein sequence ID" value="ANZ46226.1"/>
    <property type="molecule type" value="Genomic_DNA"/>
</dbReference>
<dbReference type="GeneID" id="83059079"/>
<name>A0A1B2I8D5_9BACT</name>
<sequence length="299" mass="34220">MDKGERLAIQFLHPGREKTEEIIIKKADGKLCQLHGRKFVKDCGDYITDSLVSGEEHAHIMFWCEYEQQLKYDKLCGRPHIDGYPRYIQTLRPACYRQSCGEIGGCINTDPYIFGRYMLYSNCRQKRSHLLRNLLPGSVIVFGSRVNGHFCFDTVFVVSRPLCTFTRRDGREVLGKLKDEGAISENFWQATVEPLLHDDNAKDCEFVLYESATYQNPIDGMYSFFPCKLKDEIGFPRPAATAPCINHKMWTGIRTLVSNEDAKGCFNVWESLRRDVLENGLCLGVRAEEPGERERPAGI</sequence>
<evidence type="ECO:0000313" key="2">
    <source>
        <dbReference type="Proteomes" id="UP000093044"/>
    </source>
</evidence>
<reference evidence="1" key="1">
    <citation type="submission" date="2016-08" db="EMBL/GenBank/DDBJ databases">
        <title>Complete genome of Cloacibacillus porcorum.</title>
        <authorList>
            <person name="Looft T."/>
            <person name="Bayles D.O."/>
            <person name="Alt D.P."/>
        </authorList>
    </citation>
    <scope>NUCLEOTIDE SEQUENCE [LARGE SCALE GENOMIC DNA]</scope>
    <source>
        <strain evidence="1">CL-84</strain>
    </source>
</reference>
<proteinExistence type="predicted"/>
<protein>
    <submittedName>
        <fullName evidence="1">Uncharacterized protein</fullName>
    </submittedName>
</protein>
<dbReference type="RefSeq" id="WP_066747974.1">
    <property type="nucleotide sequence ID" value="NZ_CP016757.1"/>
</dbReference>
<gene>
    <name evidence="1" type="ORF">BED41_14620</name>
</gene>
<dbReference type="Proteomes" id="UP000093044">
    <property type="component" value="Chromosome"/>
</dbReference>
<evidence type="ECO:0000313" key="1">
    <source>
        <dbReference type="EMBL" id="ANZ46226.1"/>
    </source>
</evidence>
<dbReference type="KEGG" id="cpor:BED41_14620"/>
<accession>A0A1B2I8D5</accession>
<dbReference type="AlphaFoldDB" id="A0A1B2I8D5"/>